<dbReference type="OrthoDB" id="10059120at2759"/>
<keyword evidence="2" id="KW-1185">Reference proteome</keyword>
<dbReference type="Proteomes" id="UP000242146">
    <property type="component" value="Unassembled WGS sequence"/>
</dbReference>
<dbReference type="GO" id="GO:0045505">
    <property type="term" value="F:dynein intermediate chain binding"/>
    <property type="evidence" value="ECO:0007669"/>
    <property type="project" value="TreeGrafter"/>
</dbReference>
<dbReference type="Pfam" id="PF03645">
    <property type="entry name" value="Tctex-1"/>
    <property type="match status" value="1"/>
</dbReference>
<reference evidence="1 2" key="1">
    <citation type="submission" date="2016-07" db="EMBL/GenBank/DDBJ databases">
        <title>Pervasive Adenine N6-methylation of Active Genes in Fungi.</title>
        <authorList>
            <consortium name="DOE Joint Genome Institute"/>
            <person name="Mondo S.J."/>
            <person name="Dannebaum R.O."/>
            <person name="Kuo R.C."/>
            <person name="Labutti K."/>
            <person name="Haridas S."/>
            <person name="Kuo A."/>
            <person name="Salamov A."/>
            <person name="Ahrendt S.R."/>
            <person name="Lipzen A."/>
            <person name="Sullivan W."/>
            <person name="Andreopoulos W.B."/>
            <person name="Clum A."/>
            <person name="Lindquist E."/>
            <person name="Daum C."/>
            <person name="Ramamoorthy G.K."/>
            <person name="Gryganskyi A."/>
            <person name="Culley D."/>
            <person name="Magnuson J.K."/>
            <person name="James T.Y."/>
            <person name="O'Malley M.A."/>
            <person name="Stajich J.E."/>
            <person name="Spatafora J.W."/>
            <person name="Visel A."/>
            <person name="Grigoriev I.V."/>
        </authorList>
    </citation>
    <scope>NUCLEOTIDE SEQUENCE [LARGE SCALE GENOMIC DNA]</scope>
    <source>
        <strain evidence="1 2">NRRL 3301</strain>
    </source>
</reference>
<dbReference type="GO" id="GO:0005737">
    <property type="term" value="C:cytoplasm"/>
    <property type="evidence" value="ECO:0007669"/>
    <property type="project" value="TreeGrafter"/>
</dbReference>
<dbReference type="GO" id="GO:0007018">
    <property type="term" value="P:microtubule-based movement"/>
    <property type="evidence" value="ECO:0007669"/>
    <property type="project" value="TreeGrafter"/>
</dbReference>
<dbReference type="CDD" id="cd21455">
    <property type="entry name" value="DLC-like_DYNLT1_DYNLT3"/>
    <property type="match status" value="1"/>
</dbReference>
<proteinExistence type="predicted"/>
<evidence type="ECO:0000313" key="2">
    <source>
        <dbReference type="Proteomes" id="UP000242146"/>
    </source>
</evidence>
<dbReference type="PANTHER" id="PTHR21255:SF4">
    <property type="entry name" value="DYNEIN LIGHT CHAIN TCTEX-TYPE"/>
    <property type="match status" value="1"/>
</dbReference>
<comment type="caution">
    <text evidence="1">The sequence shown here is derived from an EMBL/GenBank/DDBJ whole genome shotgun (WGS) entry which is preliminary data.</text>
</comment>
<name>A0A1X2GK75_9FUNG</name>
<accession>A0A1X2GK75</accession>
<dbReference type="STRING" id="101127.A0A1X2GK75"/>
<dbReference type="EMBL" id="MCGT01000011">
    <property type="protein sequence ID" value="ORX55669.1"/>
    <property type="molecule type" value="Genomic_DNA"/>
</dbReference>
<protein>
    <submittedName>
        <fullName evidence="1">Tctex-1</fullName>
    </submittedName>
</protein>
<dbReference type="PANTHER" id="PTHR21255">
    <property type="entry name" value="T-COMPLEX-ASSOCIATED-TESTIS-EXPRESSED 1/ DYNEIN LIGHT CHAIN"/>
    <property type="match status" value="1"/>
</dbReference>
<sequence length="109" mass="12317">MSENKTKFNAEEMKSIVQEVVTDVLKDAKYTHSEVVNWNGQIVDSCLKKLRATYKTYKFVVTCVILQKNGAGFYAGSSVYWDNANDGSSSYRFENDTMYAITNVFALSV</sequence>
<organism evidence="1 2">
    <name type="scientific">Hesseltinella vesiculosa</name>
    <dbReference type="NCBI Taxonomy" id="101127"/>
    <lineage>
        <taxon>Eukaryota</taxon>
        <taxon>Fungi</taxon>
        <taxon>Fungi incertae sedis</taxon>
        <taxon>Mucoromycota</taxon>
        <taxon>Mucoromycotina</taxon>
        <taxon>Mucoromycetes</taxon>
        <taxon>Mucorales</taxon>
        <taxon>Cunninghamellaceae</taxon>
        <taxon>Hesseltinella</taxon>
    </lineage>
</organism>
<dbReference type="Gene3D" id="3.30.1140.40">
    <property type="entry name" value="Tctex-1"/>
    <property type="match status" value="1"/>
</dbReference>
<evidence type="ECO:0000313" key="1">
    <source>
        <dbReference type="EMBL" id="ORX55669.1"/>
    </source>
</evidence>
<dbReference type="AlphaFoldDB" id="A0A1X2GK75"/>
<dbReference type="InterPro" id="IPR038586">
    <property type="entry name" value="Tctex-1-like_sf"/>
</dbReference>
<dbReference type="GO" id="GO:0005868">
    <property type="term" value="C:cytoplasmic dynein complex"/>
    <property type="evidence" value="ECO:0007669"/>
    <property type="project" value="TreeGrafter"/>
</dbReference>
<dbReference type="InterPro" id="IPR005334">
    <property type="entry name" value="Tctex-1-like"/>
</dbReference>
<gene>
    <name evidence="1" type="ORF">DM01DRAFT_1406861</name>
</gene>